<comment type="caution">
    <text evidence="2">The sequence shown here is derived from an EMBL/GenBank/DDBJ whole genome shotgun (WGS) entry which is preliminary data.</text>
</comment>
<keyword evidence="1" id="KW-0732">Signal</keyword>
<name>A0AAE1LR14_9NEOP</name>
<evidence type="ECO:0000313" key="2">
    <source>
        <dbReference type="EMBL" id="KAK3928550.1"/>
    </source>
</evidence>
<feature type="chain" id="PRO_5041997339" evidence="1">
    <location>
        <begin position="22"/>
        <end position="85"/>
    </location>
</feature>
<evidence type="ECO:0000256" key="1">
    <source>
        <dbReference type="SAM" id="SignalP"/>
    </source>
</evidence>
<dbReference type="SUPFAM" id="SSF57095">
    <property type="entry name" value="Scorpion toxin-like"/>
    <property type="match status" value="1"/>
</dbReference>
<reference evidence="2" key="1">
    <citation type="submission" date="2021-07" db="EMBL/GenBank/DDBJ databases">
        <authorList>
            <person name="Catto M.A."/>
            <person name="Jacobson A."/>
            <person name="Kennedy G."/>
            <person name="Labadie P."/>
            <person name="Hunt B.G."/>
            <person name="Srinivasan R."/>
        </authorList>
    </citation>
    <scope>NUCLEOTIDE SEQUENCE</scope>
    <source>
        <strain evidence="2">PL_HMW_Pooled</strain>
        <tissue evidence="2">Head</tissue>
    </source>
</reference>
<organism evidence="2 3">
    <name type="scientific">Frankliniella fusca</name>
    <dbReference type="NCBI Taxonomy" id="407009"/>
    <lineage>
        <taxon>Eukaryota</taxon>
        <taxon>Metazoa</taxon>
        <taxon>Ecdysozoa</taxon>
        <taxon>Arthropoda</taxon>
        <taxon>Hexapoda</taxon>
        <taxon>Insecta</taxon>
        <taxon>Pterygota</taxon>
        <taxon>Neoptera</taxon>
        <taxon>Paraneoptera</taxon>
        <taxon>Thysanoptera</taxon>
        <taxon>Terebrantia</taxon>
        <taxon>Thripoidea</taxon>
        <taxon>Thripidae</taxon>
        <taxon>Frankliniella</taxon>
    </lineage>
</organism>
<keyword evidence="3" id="KW-1185">Reference proteome</keyword>
<dbReference type="InterPro" id="IPR036574">
    <property type="entry name" value="Scorpion_toxin-like_sf"/>
</dbReference>
<sequence>MSAKVLMMMALIALALVAVHAMPGVLEQRLAAESSTPSSTTPVNGGGGNGGTGGWCWSGSSCEIGCQRAGFLSGYCFFFRCYCSE</sequence>
<accession>A0AAE1LR14</accession>
<dbReference type="Proteomes" id="UP001219518">
    <property type="component" value="Unassembled WGS sequence"/>
</dbReference>
<proteinExistence type="predicted"/>
<protein>
    <submittedName>
        <fullName evidence="2">Defensin-like protein</fullName>
    </submittedName>
</protein>
<dbReference type="AlphaFoldDB" id="A0AAE1LR14"/>
<evidence type="ECO:0000313" key="3">
    <source>
        <dbReference type="Proteomes" id="UP001219518"/>
    </source>
</evidence>
<dbReference type="GO" id="GO:0051707">
    <property type="term" value="P:response to other organism"/>
    <property type="evidence" value="ECO:0007669"/>
    <property type="project" value="UniProtKB-ARBA"/>
</dbReference>
<reference evidence="2" key="2">
    <citation type="journal article" date="2023" name="BMC Genomics">
        <title>Pest status, molecular evolution, and epigenetic factors derived from the genome assembly of Frankliniella fusca, a thysanopteran phytovirus vector.</title>
        <authorList>
            <person name="Catto M.A."/>
            <person name="Labadie P.E."/>
            <person name="Jacobson A.L."/>
            <person name="Kennedy G.G."/>
            <person name="Srinivasan R."/>
            <person name="Hunt B.G."/>
        </authorList>
    </citation>
    <scope>NUCLEOTIDE SEQUENCE</scope>
    <source>
        <strain evidence="2">PL_HMW_Pooled</strain>
    </source>
</reference>
<gene>
    <name evidence="2" type="ORF">KUF71_016797</name>
</gene>
<dbReference type="EMBL" id="JAHWGI010001331">
    <property type="protein sequence ID" value="KAK3928550.1"/>
    <property type="molecule type" value="Genomic_DNA"/>
</dbReference>
<feature type="signal peptide" evidence="1">
    <location>
        <begin position="1"/>
        <end position="21"/>
    </location>
</feature>